<dbReference type="Proteomes" id="UP000265566">
    <property type="component" value="Chromosome 8"/>
</dbReference>
<keyword evidence="6" id="KW-1185">Reference proteome</keyword>
<reference evidence="5" key="4">
    <citation type="submission" date="2015-04" db="UniProtKB">
        <authorList>
            <consortium name="EnsemblPlants"/>
        </authorList>
    </citation>
    <scope>IDENTIFICATION</scope>
    <source>
        <strain evidence="5">cv. Jemalong A17</strain>
    </source>
</reference>
<dbReference type="EMBL" id="PSQE01000008">
    <property type="protein sequence ID" value="RHN39134.1"/>
    <property type="molecule type" value="Genomic_DNA"/>
</dbReference>
<dbReference type="EMBL" id="CM001224">
    <property type="protein sequence ID" value="AET01505.1"/>
    <property type="molecule type" value="Genomic_DNA"/>
</dbReference>
<evidence type="ECO:0000313" key="4">
    <source>
        <dbReference type="EMBL" id="RHN39134.1"/>
    </source>
</evidence>
<dbReference type="SUPFAM" id="SSF81383">
    <property type="entry name" value="F-box domain"/>
    <property type="match status" value="1"/>
</dbReference>
<proteinExistence type="evidence at transcript level"/>
<dbReference type="Gene3D" id="1.20.1280.50">
    <property type="match status" value="1"/>
</dbReference>
<evidence type="ECO:0000313" key="5">
    <source>
        <dbReference type="EnsemblPlants" id="AET01505"/>
    </source>
</evidence>
<dbReference type="InterPro" id="IPR055294">
    <property type="entry name" value="FBL60-like"/>
</dbReference>
<dbReference type="OMA" id="MDEHRTE"/>
<reference evidence="4" key="5">
    <citation type="journal article" date="2018" name="Nat. Plants">
        <title>Whole-genome landscape of Medicago truncatula symbiotic genes.</title>
        <authorList>
            <person name="Pecrix Y."/>
            <person name="Gamas P."/>
            <person name="Carrere S."/>
        </authorList>
    </citation>
    <scope>NUCLEOTIDE SEQUENCE</scope>
    <source>
        <tissue evidence="4">Leaves</tissue>
    </source>
</reference>
<sequence length="160" mass="18443">MAEDSKLEEDRISNLPDGLLNQILSLLPIKDAVATGRLSRRWRHLWKHLSVLNFSLSHFKIYEECDGTEDPTEEFRSFALLVNGVLALLRNPRAIRKFHLHCAHSHLDDKFRAYSVDTWVRSVIGPHLEELNLVLYSKEYKSAFKLPQTLFTSANLISLS</sequence>
<evidence type="ECO:0000259" key="1">
    <source>
        <dbReference type="PROSITE" id="PS50181"/>
    </source>
</evidence>
<dbReference type="Pfam" id="PF00646">
    <property type="entry name" value="F-box"/>
    <property type="match status" value="1"/>
</dbReference>
<dbReference type="InterPro" id="IPR053781">
    <property type="entry name" value="F-box_AtFBL13-like"/>
</dbReference>
<reference evidence="2 6" key="1">
    <citation type="journal article" date="2011" name="Nature">
        <title>The Medicago genome provides insight into the evolution of rhizobial symbioses.</title>
        <authorList>
            <person name="Young N.D."/>
            <person name="Debelle F."/>
            <person name="Oldroyd G.E."/>
            <person name="Geurts R."/>
            <person name="Cannon S.B."/>
            <person name="Udvardi M.K."/>
            <person name="Benedito V.A."/>
            <person name="Mayer K.F."/>
            <person name="Gouzy J."/>
            <person name="Schoof H."/>
            <person name="Van de Peer Y."/>
            <person name="Proost S."/>
            <person name="Cook D.R."/>
            <person name="Meyers B.C."/>
            <person name="Spannagl M."/>
            <person name="Cheung F."/>
            <person name="De Mita S."/>
            <person name="Krishnakumar V."/>
            <person name="Gundlach H."/>
            <person name="Zhou S."/>
            <person name="Mudge J."/>
            <person name="Bharti A.K."/>
            <person name="Murray J.D."/>
            <person name="Naoumkina M.A."/>
            <person name="Rosen B."/>
            <person name="Silverstein K.A."/>
            <person name="Tang H."/>
            <person name="Rombauts S."/>
            <person name="Zhao P.X."/>
            <person name="Zhou P."/>
            <person name="Barbe V."/>
            <person name="Bardou P."/>
            <person name="Bechner M."/>
            <person name="Bellec A."/>
            <person name="Berger A."/>
            <person name="Berges H."/>
            <person name="Bidwell S."/>
            <person name="Bisseling T."/>
            <person name="Choisne N."/>
            <person name="Couloux A."/>
            <person name="Denny R."/>
            <person name="Deshpande S."/>
            <person name="Dai X."/>
            <person name="Doyle J.J."/>
            <person name="Dudez A.M."/>
            <person name="Farmer A.D."/>
            <person name="Fouteau S."/>
            <person name="Franken C."/>
            <person name="Gibelin C."/>
            <person name="Gish J."/>
            <person name="Goldstein S."/>
            <person name="Gonzalez A.J."/>
            <person name="Green P.J."/>
            <person name="Hallab A."/>
            <person name="Hartog M."/>
            <person name="Hua A."/>
            <person name="Humphray S.J."/>
            <person name="Jeong D.H."/>
            <person name="Jing Y."/>
            <person name="Jocker A."/>
            <person name="Kenton S.M."/>
            <person name="Kim D.J."/>
            <person name="Klee K."/>
            <person name="Lai H."/>
            <person name="Lang C."/>
            <person name="Lin S."/>
            <person name="Macmil S.L."/>
            <person name="Magdelenat G."/>
            <person name="Matthews L."/>
            <person name="McCorrison J."/>
            <person name="Monaghan E.L."/>
            <person name="Mun J.H."/>
            <person name="Najar F.Z."/>
            <person name="Nicholson C."/>
            <person name="Noirot C."/>
            <person name="O'Bleness M."/>
            <person name="Paule C.R."/>
            <person name="Poulain J."/>
            <person name="Prion F."/>
            <person name="Qin B."/>
            <person name="Qu C."/>
            <person name="Retzel E.F."/>
            <person name="Riddle C."/>
            <person name="Sallet E."/>
            <person name="Samain S."/>
            <person name="Samson N."/>
            <person name="Sanders I."/>
            <person name="Saurat O."/>
            <person name="Scarpelli C."/>
            <person name="Schiex T."/>
            <person name="Segurens B."/>
            <person name="Severin A.J."/>
            <person name="Sherrier D.J."/>
            <person name="Shi R."/>
            <person name="Sims S."/>
            <person name="Singer S.R."/>
            <person name="Sinharoy S."/>
            <person name="Sterck L."/>
            <person name="Viollet A."/>
            <person name="Wang B.B."/>
            <person name="Wang K."/>
            <person name="Wang M."/>
            <person name="Wang X."/>
            <person name="Warfsmann J."/>
            <person name="Weissenbach J."/>
            <person name="White D.D."/>
            <person name="White J.D."/>
            <person name="Wiley G.B."/>
            <person name="Wincker P."/>
            <person name="Xing Y."/>
            <person name="Yang L."/>
            <person name="Yao Z."/>
            <person name="Ying F."/>
            <person name="Zhai J."/>
            <person name="Zhou L."/>
            <person name="Zuber A."/>
            <person name="Denarie J."/>
            <person name="Dixon R.A."/>
            <person name="May G.D."/>
            <person name="Schwartz D.C."/>
            <person name="Rogers J."/>
            <person name="Quetier F."/>
            <person name="Town C.D."/>
            <person name="Roe B.A."/>
        </authorList>
    </citation>
    <scope>NUCLEOTIDE SEQUENCE [LARGE SCALE GENOMIC DNA]</scope>
    <source>
        <strain evidence="2">A17</strain>
        <strain evidence="5 6">cv. Jemalong A17</strain>
    </source>
</reference>
<dbReference type="PROSITE" id="PS50181">
    <property type="entry name" value="FBOX"/>
    <property type="match status" value="1"/>
</dbReference>
<dbReference type="OrthoDB" id="1939276at2759"/>
<evidence type="ECO:0000313" key="6">
    <source>
        <dbReference type="Proteomes" id="UP000002051"/>
    </source>
</evidence>
<dbReference type="Gramene" id="rna45133">
    <property type="protein sequence ID" value="RHN39134.1"/>
    <property type="gene ID" value="gene45133"/>
</dbReference>
<gene>
    <name evidence="5" type="primary">11421233</name>
    <name evidence="2" type="ordered locus">MTR_8g014290</name>
    <name evidence="4" type="ORF">MtrunA17_Chr8g0340611</name>
</gene>
<dbReference type="AlphaFoldDB" id="G7LGM5"/>
<evidence type="ECO:0000313" key="3">
    <source>
        <dbReference type="EMBL" id="AFK48375.1"/>
    </source>
</evidence>
<feature type="domain" description="F-box" evidence="1">
    <location>
        <begin position="9"/>
        <end position="45"/>
    </location>
</feature>
<dbReference type="PANTHER" id="PTHR31293:SF12">
    <property type="entry name" value="RNI-LIKE SUPERFAMILY PROTEIN"/>
    <property type="match status" value="1"/>
</dbReference>
<dbReference type="SMART" id="SM00256">
    <property type="entry name" value="FBOX"/>
    <property type="match status" value="1"/>
</dbReference>
<dbReference type="InterPro" id="IPR036047">
    <property type="entry name" value="F-box-like_dom_sf"/>
</dbReference>
<dbReference type="InterPro" id="IPR001810">
    <property type="entry name" value="F-box_dom"/>
</dbReference>
<accession>G7LGM5</accession>
<protein>
    <submittedName>
        <fullName evidence="2">F-box/RNI/FBD-like domain protein</fullName>
    </submittedName>
    <submittedName>
        <fullName evidence="4">Putative F-box domain, leucine-rich repeat domain, L domain-containing protein</fullName>
    </submittedName>
</protein>
<dbReference type="STRING" id="3880.G7LGM5"/>
<dbReference type="PANTHER" id="PTHR31293">
    <property type="entry name" value="RNI-LIKE SUPERFAMILY PROTEIN"/>
    <property type="match status" value="1"/>
</dbReference>
<dbReference type="KEGG" id="mtr:11421233"/>
<dbReference type="EnsemblPlants" id="AET01505">
    <property type="protein sequence ID" value="AET01505"/>
    <property type="gene ID" value="MTR_8g014290"/>
</dbReference>
<reference evidence="3" key="2">
    <citation type="submission" date="2012-05" db="EMBL/GenBank/DDBJ databases">
        <authorList>
            <person name="Krishnakumar V."/>
            <person name="Cheung F."/>
            <person name="Xiao Y."/>
            <person name="Chan A."/>
            <person name="Moskal W.A."/>
            <person name="Town C.D."/>
        </authorList>
    </citation>
    <scope>NUCLEOTIDE SEQUENCE</scope>
</reference>
<reference evidence="2 6" key="3">
    <citation type="journal article" date="2014" name="BMC Genomics">
        <title>An improved genome release (version Mt4.0) for the model legume Medicago truncatula.</title>
        <authorList>
            <person name="Tang H."/>
            <person name="Krishnakumar V."/>
            <person name="Bidwell S."/>
            <person name="Rosen B."/>
            <person name="Chan A."/>
            <person name="Zhou S."/>
            <person name="Gentzbittel L."/>
            <person name="Childs K.L."/>
            <person name="Yandell M."/>
            <person name="Gundlach H."/>
            <person name="Mayer K.F."/>
            <person name="Schwartz D.C."/>
            <person name="Town C.D."/>
        </authorList>
    </citation>
    <scope>GENOME REANNOTATION</scope>
    <source>
        <strain evidence="5 6">cv. Jemalong A17</strain>
    </source>
</reference>
<dbReference type="Proteomes" id="UP000002051">
    <property type="component" value="Chromosome 8"/>
</dbReference>
<dbReference type="HOGENOM" id="CLU_116497_0_0_1"/>
<dbReference type="CDD" id="cd22160">
    <property type="entry name" value="F-box_AtFBL13-like"/>
    <property type="match status" value="1"/>
</dbReference>
<name>G7LGM5_MEDTR</name>
<dbReference type="PaxDb" id="3880-AET01505"/>
<dbReference type="EMBL" id="BT148581">
    <property type="protein sequence ID" value="AFK48375.1"/>
    <property type="molecule type" value="mRNA"/>
</dbReference>
<organism evidence="2 6">
    <name type="scientific">Medicago truncatula</name>
    <name type="common">Barrel medic</name>
    <name type="synonym">Medicago tribuloides</name>
    <dbReference type="NCBI Taxonomy" id="3880"/>
    <lineage>
        <taxon>Eukaryota</taxon>
        <taxon>Viridiplantae</taxon>
        <taxon>Streptophyta</taxon>
        <taxon>Embryophyta</taxon>
        <taxon>Tracheophyta</taxon>
        <taxon>Spermatophyta</taxon>
        <taxon>Magnoliopsida</taxon>
        <taxon>eudicotyledons</taxon>
        <taxon>Gunneridae</taxon>
        <taxon>Pentapetalae</taxon>
        <taxon>rosids</taxon>
        <taxon>fabids</taxon>
        <taxon>Fabales</taxon>
        <taxon>Fabaceae</taxon>
        <taxon>Papilionoideae</taxon>
        <taxon>50 kb inversion clade</taxon>
        <taxon>NPAAA clade</taxon>
        <taxon>Hologalegina</taxon>
        <taxon>IRL clade</taxon>
        <taxon>Trifolieae</taxon>
        <taxon>Medicago</taxon>
    </lineage>
</organism>
<evidence type="ECO:0000313" key="2">
    <source>
        <dbReference type="EMBL" id="AET01505.1"/>
    </source>
</evidence>